<keyword evidence="2" id="KW-1185">Reference proteome</keyword>
<name>A0AAE1CWS5_9GAST</name>
<gene>
    <name evidence="1" type="ORF">RRG08_000516</name>
</gene>
<sequence length="271" mass="29405">MFGNNPLSALPSLISRLSPLPPLLSVSLSKKPGESEASSQLGNLSVVSAESDDHVVDEKSKARQPSTCVIGFELESINSFRFKGVRNIPQPPVPRSTLKIVCTAKYIIIITPHPWSHYRPRLNCPVASSNKRSGLDTRPHGASGLTPCSTGQTPSYSLTVLTWSVFGNLSVCVDQSSPLCFPEHAGSGYSEGGAQALQASEYPVEVMVKRWTEGGGQALQASEYPVEVMVKRWTEGGGQALQASEYPVEVMVKRWTEVVIKLFRHPSTLLK</sequence>
<comment type="caution">
    <text evidence="1">The sequence shown here is derived from an EMBL/GenBank/DDBJ whole genome shotgun (WGS) entry which is preliminary data.</text>
</comment>
<accession>A0AAE1CWS5</accession>
<protein>
    <submittedName>
        <fullName evidence="1">Uncharacterized protein</fullName>
    </submittedName>
</protein>
<proteinExistence type="predicted"/>
<dbReference type="Proteomes" id="UP001283361">
    <property type="component" value="Unassembled WGS sequence"/>
</dbReference>
<dbReference type="EMBL" id="JAWDGP010006468">
    <property type="protein sequence ID" value="KAK3740529.1"/>
    <property type="molecule type" value="Genomic_DNA"/>
</dbReference>
<evidence type="ECO:0000313" key="1">
    <source>
        <dbReference type="EMBL" id="KAK3740529.1"/>
    </source>
</evidence>
<organism evidence="1 2">
    <name type="scientific">Elysia crispata</name>
    <name type="common">lettuce slug</name>
    <dbReference type="NCBI Taxonomy" id="231223"/>
    <lineage>
        <taxon>Eukaryota</taxon>
        <taxon>Metazoa</taxon>
        <taxon>Spiralia</taxon>
        <taxon>Lophotrochozoa</taxon>
        <taxon>Mollusca</taxon>
        <taxon>Gastropoda</taxon>
        <taxon>Heterobranchia</taxon>
        <taxon>Euthyneura</taxon>
        <taxon>Panpulmonata</taxon>
        <taxon>Sacoglossa</taxon>
        <taxon>Placobranchoidea</taxon>
        <taxon>Plakobranchidae</taxon>
        <taxon>Elysia</taxon>
    </lineage>
</organism>
<dbReference type="AlphaFoldDB" id="A0AAE1CWS5"/>
<reference evidence="1" key="1">
    <citation type="journal article" date="2023" name="G3 (Bethesda)">
        <title>A reference genome for the long-term kleptoplast-retaining sea slug Elysia crispata morphotype clarki.</title>
        <authorList>
            <person name="Eastman K.E."/>
            <person name="Pendleton A.L."/>
            <person name="Shaikh M.A."/>
            <person name="Suttiyut T."/>
            <person name="Ogas R."/>
            <person name="Tomko P."/>
            <person name="Gavelis G."/>
            <person name="Widhalm J.R."/>
            <person name="Wisecaver J.H."/>
        </authorList>
    </citation>
    <scope>NUCLEOTIDE SEQUENCE</scope>
    <source>
        <strain evidence="1">ECLA1</strain>
    </source>
</reference>
<evidence type="ECO:0000313" key="2">
    <source>
        <dbReference type="Proteomes" id="UP001283361"/>
    </source>
</evidence>